<organism evidence="5 6">
    <name type="scientific">Actinoalloteichus hoggarensis</name>
    <dbReference type="NCBI Taxonomy" id="1470176"/>
    <lineage>
        <taxon>Bacteria</taxon>
        <taxon>Bacillati</taxon>
        <taxon>Actinomycetota</taxon>
        <taxon>Actinomycetes</taxon>
        <taxon>Pseudonocardiales</taxon>
        <taxon>Pseudonocardiaceae</taxon>
        <taxon>Actinoalloteichus</taxon>
    </lineage>
</organism>
<gene>
    <name evidence="5" type="ORF">AHOG_21815</name>
</gene>
<dbReference type="PANTHER" id="PTHR46796">
    <property type="entry name" value="HTH-TYPE TRANSCRIPTIONAL ACTIVATOR RHAS-RELATED"/>
    <property type="match status" value="1"/>
</dbReference>
<dbReference type="KEGG" id="ahg:AHOG_21815"/>
<proteinExistence type="predicted"/>
<dbReference type="Gene3D" id="1.10.10.60">
    <property type="entry name" value="Homeodomain-like"/>
    <property type="match status" value="1"/>
</dbReference>
<keyword evidence="3" id="KW-0804">Transcription</keyword>
<dbReference type="Pfam" id="PF12833">
    <property type="entry name" value="HTH_18"/>
    <property type="match status" value="1"/>
</dbReference>
<dbReference type="AlphaFoldDB" id="A0A221W8W2"/>
<dbReference type="RefSeq" id="WP_093943028.1">
    <property type="nucleotide sequence ID" value="NZ_CP022521.1"/>
</dbReference>
<dbReference type="InterPro" id="IPR009057">
    <property type="entry name" value="Homeodomain-like_sf"/>
</dbReference>
<dbReference type="InterPro" id="IPR046532">
    <property type="entry name" value="DUF6597"/>
</dbReference>
<protein>
    <submittedName>
        <fullName evidence="5">Transcriptional activator FtrA</fullName>
    </submittedName>
</protein>
<dbReference type="OrthoDB" id="2559672at2"/>
<reference evidence="5 6" key="1">
    <citation type="submission" date="2017-07" db="EMBL/GenBank/DDBJ databases">
        <title>Complete genome sequence of Actinoalloteichus hoggarensis DSM 45943, type strain of Actinoalloteichus hoggarensis.</title>
        <authorList>
            <person name="Ruckert C."/>
            <person name="Nouioui I."/>
            <person name="Willmese J."/>
            <person name="van Wezel G."/>
            <person name="Klenk H.-P."/>
            <person name="Kalinowski J."/>
            <person name="Zotchev S.B."/>
        </authorList>
    </citation>
    <scope>NUCLEOTIDE SEQUENCE [LARGE SCALE GENOMIC DNA]</scope>
    <source>
        <strain evidence="5 6">DSM 45943</strain>
    </source>
</reference>
<dbReference type="PANTHER" id="PTHR46796:SF15">
    <property type="entry name" value="BLL1074 PROTEIN"/>
    <property type="match status" value="1"/>
</dbReference>
<evidence type="ECO:0000256" key="4">
    <source>
        <dbReference type="SAM" id="MobiDB-lite"/>
    </source>
</evidence>
<keyword evidence="2" id="KW-0238">DNA-binding</keyword>
<dbReference type="EMBL" id="CP022521">
    <property type="protein sequence ID" value="ASO21979.1"/>
    <property type="molecule type" value="Genomic_DNA"/>
</dbReference>
<dbReference type="GO" id="GO:0003700">
    <property type="term" value="F:DNA-binding transcription factor activity"/>
    <property type="evidence" value="ECO:0007669"/>
    <property type="project" value="InterPro"/>
</dbReference>
<name>A0A221W8W2_9PSEU</name>
<evidence type="ECO:0000256" key="3">
    <source>
        <dbReference type="ARBA" id="ARBA00023163"/>
    </source>
</evidence>
<sequence length="286" mass="31227">MTVAAGRQGSESEQTGTSPAAPPRSAGVLYRAAAQKNFRLGRHLPAPEIAPFVDYYWTVHWDLPAGRSHRQWVIPHPAVHLVFDPAGSALYGVMRGRYSRLLSGTGHVLGVRFRPAGVRPFLPAPVSTLTDRVLPIAEVFGPEAADQARALLDVAAPRALVSAADEFLRRRLPEADPMTPVVAEMVRTIVEDPGMIRVDVVAGRFGVGVRTLQRLFAEYVGVPPKWVLLRSRVHEAVERAGDGSTVNWAGLASELGYSDQAHLIRDFTRAVGQSPTRYARDCLRDT</sequence>
<dbReference type="GO" id="GO:0043565">
    <property type="term" value="F:sequence-specific DNA binding"/>
    <property type="evidence" value="ECO:0007669"/>
    <property type="project" value="InterPro"/>
</dbReference>
<dbReference type="SUPFAM" id="SSF46689">
    <property type="entry name" value="Homeodomain-like"/>
    <property type="match status" value="1"/>
</dbReference>
<dbReference type="SMART" id="SM00342">
    <property type="entry name" value="HTH_ARAC"/>
    <property type="match status" value="1"/>
</dbReference>
<evidence type="ECO:0000256" key="2">
    <source>
        <dbReference type="ARBA" id="ARBA00023125"/>
    </source>
</evidence>
<dbReference type="Proteomes" id="UP000204221">
    <property type="component" value="Chromosome"/>
</dbReference>
<evidence type="ECO:0000256" key="1">
    <source>
        <dbReference type="ARBA" id="ARBA00023015"/>
    </source>
</evidence>
<dbReference type="InterPro" id="IPR050204">
    <property type="entry name" value="AraC_XylS_family_regulators"/>
</dbReference>
<evidence type="ECO:0000313" key="6">
    <source>
        <dbReference type="Proteomes" id="UP000204221"/>
    </source>
</evidence>
<keyword evidence="1" id="KW-0805">Transcription regulation</keyword>
<dbReference type="PROSITE" id="PS01124">
    <property type="entry name" value="HTH_ARAC_FAMILY_2"/>
    <property type="match status" value="1"/>
</dbReference>
<keyword evidence="6" id="KW-1185">Reference proteome</keyword>
<dbReference type="InterPro" id="IPR018060">
    <property type="entry name" value="HTH_AraC"/>
</dbReference>
<dbReference type="Pfam" id="PF20240">
    <property type="entry name" value="DUF6597"/>
    <property type="match status" value="1"/>
</dbReference>
<accession>A0A221W8W2</accession>
<feature type="region of interest" description="Disordered" evidence="4">
    <location>
        <begin position="1"/>
        <end position="25"/>
    </location>
</feature>
<feature type="compositionally biased region" description="Polar residues" evidence="4">
    <location>
        <begin position="9"/>
        <end position="18"/>
    </location>
</feature>
<evidence type="ECO:0000313" key="5">
    <source>
        <dbReference type="EMBL" id="ASO21979.1"/>
    </source>
</evidence>